<evidence type="ECO:0000313" key="2">
    <source>
        <dbReference type="Proteomes" id="UP000809337"/>
    </source>
</evidence>
<organism evidence="1 2">
    <name type="scientific">Pseudosulfitobacter pseudonitzschiae</name>
    <dbReference type="NCBI Taxonomy" id="1402135"/>
    <lineage>
        <taxon>Bacteria</taxon>
        <taxon>Pseudomonadati</taxon>
        <taxon>Pseudomonadota</taxon>
        <taxon>Alphaproteobacteria</taxon>
        <taxon>Rhodobacterales</taxon>
        <taxon>Roseobacteraceae</taxon>
        <taxon>Pseudosulfitobacter</taxon>
    </lineage>
</organism>
<proteinExistence type="predicted"/>
<name>A0A9Q2NNN3_9RHOB</name>
<evidence type="ECO:0000313" key="1">
    <source>
        <dbReference type="EMBL" id="MBM2355385.1"/>
    </source>
</evidence>
<dbReference type="AlphaFoldDB" id="A0A9Q2NNN3"/>
<dbReference type="Proteomes" id="UP000809337">
    <property type="component" value="Unassembled WGS sequence"/>
</dbReference>
<accession>A0A9Q2NNN3</accession>
<sequence>MKQAILHELKKRGAVSPMEAVSPEVIQVSLAVEPAQFAAVLSELTDFEQVGMVAGEIYLRDTSCL</sequence>
<dbReference type="EMBL" id="JAFBWN010000007">
    <property type="protein sequence ID" value="MBM2355385.1"/>
    <property type="molecule type" value="Genomic_DNA"/>
</dbReference>
<reference evidence="1" key="1">
    <citation type="submission" date="2021-01" db="EMBL/GenBank/DDBJ databases">
        <title>Diatom-associated Roseobacters Show Island Model of Population Structure.</title>
        <authorList>
            <person name="Qu L."/>
            <person name="Feng X."/>
            <person name="Chen Y."/>
            <person name="Li L."/>
            <person name="Wang X."/>
            <person name="Hu Z."/>
            <person name="Wang H."/>
            <person name="Luo H."/>
        </authorList>
    </citation>
    <scope>NUCLEOTIDE SEQUENCE</scope>
    <source>
        <strain evidence="1">SM26-45</strain>
    </source>
</reference>
<protein>
    <submittedName>
        <fullName evidence="1">Uncharacterized protein</fullName>
    </submittedName>
</protein>
<gene>
    <name evidence="1" type="ORF">JQX14_12615</name>
</gene>
<dbReference type="RefSeq" id="WP_231034435.1">
    <property type="nucleotide sequence ID" value="NZ_JAJNGX010000007.1"/>
</dbReference>
<comment type="caution">
    <text evidence="1">The sequence shown here is derived from an EMBL/GenBank/DDBJ whole genome shotgun (WGS) entry which is preliminary data.</text>
</comment>